<evidence type="ECO:0000313" key="2">
    <source>
        <dbReference type="Proteomes" id="UP000221168"/>
    </source>
</evidence>
<dbReference type="EMBL" id="PDVP01000021">
    <property type="protein sequence ID" value="PHP64870.1"/>
    <property type="molecule type" value="Genomic_DNA"/>
</dbReference>
<keyword evidence="2" id="KW-1185">Reference proteome</keyword>
<accession>A0A2G1QHD2</accession>
<reference evidence="1 2" key="1">
    <citation type="submission" date="2017-10" db="EMBL/GenBank/DDBJ databases">
        <title>Sedimentibacterium mangrovi gen. nov., sp. nov., a novel member of family Phyllobacteriacea isolated from mangrove sediment.</title>
        <authorList>
            <person name="Liao H."/>
            <person name="Tian Y."/>
        </authorList>
    </citation>
    <scope>NUCLEOTIDE SEQUENCE [LARGE SCALE GENOMIC DNA]</scope>
    <source>
        <strain evidence="1 2">X9-2-2</strain>
    </source>
</reference>
<protein>
    <submittedName>
        <fullName evidence="1">Uncharacterized protein</fullName>
    </submittedName>
</protein>
<name>A0A2G1QHD2_9HYPH</name>
<sequence length="136" mass="14745">MQKPVREHFRFAACRSNALYRYPDAIADARPASTFAGIALALVASLAAATPAQAINRYNVDHRSCDDVHDIIDDDGAAILRYTSPSGSGMTLYDRFVRHGGYCPTGQVATPVYIPVAGTRSCPVLACKDPVWQEND</sequence>
<dbReference type="RefSeq" id="WP_099308550.1">
    <property type="nucleotide sequence ID" value="NZ_PDVP01000021.1"/>
</dbReference>
<comment type="caution">
    <text evidence="1">The sequence shown here is derived from an EMBL/GenBank/DDBJ whole genome shotgun (WGS) entry which is preliminary data.</text>
</comment>
<proteinExistence type="predicted"/>
<dbReference type="OrthoDB" id="7870801at2"/>
<dbReference type="Proteomes" id="UP000221168">
    <property type="component" value="Unassembled WGS sequence"/>
</dbReference>
<evidence type="ECO:0000313" key="1">
    <source>
        <dbReference type="EMBL" id="PHP64870.1"/>
    </source>
</evidence>
<organism evidence="1 2">
    <name type="scientific">Zhengella mangrovi</name>
    <dbReference type="NCBI Taxonomy" id="1982044"/>
    <lineage>
        <taxon>Bacteria</taxon>
        <taxon>Pseudomonadati</taxon>
        <taxon>Pseudomonadota</taxon>
        <taxon>Alphaproteobacteria</taxon>
        <taxon>Hyphomicrobiales</taxon>
        <taxon>Notoacmeibacteraceae</taxon>
        <taxon>Zhengella</taxon>
    </lineage>
</organism>
<dbReference type="AlphaFoldDB" id="A0A2G1QHD2"/>
<gene>
    <name evidence="1" type="ORF">CSC94_22045</name>
</gene>